<accession>H5TQN3</accession>
<feature type="domain" description="DUF222" evidence="1">
    <location>
        <begin position="64"/>
        <end position="389"/>
    </location>
</feature>
<dbReference type="Proteomes" id="UP000005038">
    <property type="component" value="Unassembled WGS sequence"/>
</dbReference>
<protein>
    <recommendedName>
        <fullName evidence="1">DUF222 domain-containing protein</fullName>
    </recommendedName>
</protein>
<dbReference type="AlphaFoldDB" id="H5TQN3"/>
<evidence type="ECO:0000313" key="2">
    <source>
        <dbReference type="EMBL" id="GAB35791.1"/>
    </source>
</evidence>
<dbReference type="EMBL" id="BAFB01000182">
    <property type="protein sequence ID" value="GAB35791.1"/>
    <property type="molecule type" value="Genomic_DNA"/>
</dbReference>
<gene>
    <name evidence="2" type="ORF">GOOTI_182_00630</name>
</gene>
<dbReference type="InterPro" id="IPR003615">
    <property type="entry name" value="HNH_nuc"/>
</dbReference>
<dbReference type="Pfam" id="PF02720">
    <property type="entry name" value="DUF222"/>
    <property type="match status" value="1"/>
</dbReference>
<reference evidence="2" key="1">
    <citation type="submission" date="2012-02" db="EMBL/GenBank/DDBJ databases">
        <title>Whole genome shotgun sequence of Gordonia otitidis NBRC 100426.</title>
        <authorList>
            <person name="Yoshida I."/>
            <person name="Hosoyama A."/>
            <person name="Tsuchikane K."/>
            <person name="Katsumata H."/>
            <person name="Yamazaki S."/>
            <person name="Fujita N."/>
        </authorList>
    </citation>
    <scope>NUCLEOTIDE SEQUENCE [LARGE SCALE GENOMIC DNA]</scope>
    <source>
        <strain evidence="2">NBRC 100426</strain>
    </source>
</reference>
<dbReference type="STRING" id="1108044.GOOTI_182_00630"/>
<proteinExistence type="predicted"/>
<comment type="caution">
    <text evidence="2">The sequence shown here is derived from an EMBL/GenBank/DDBJ whole genome shotgun (WGS) entry which is preliminary data.</text>
</comment>
<dbReference type="CDD" id="cd00085">
    <property type="entry name" value="HNHc"/>
    <property type="match status" value="1"/>
</dbReference>
<dbReference type="InterPro" id="IPR003870">
    <property type="entry name" value="DUF222"/>
</dbReference>
<name>H5TQN3_GORO1</name>
<evidence type="ECO:0000313" key="3">
    <source>
        <dbReference type="Proteomes" id="UP000005038"/>
    </source>
</evidence>
<organism evidence="2 3">
    <name type="scientific">Gordonia otitidis (strain DSM 44809 / CCUG 52243 / JCM 12355 / NBRC 100426 / IFM 10032)</name>
    <dbReference type="NCBI Taxonomy" id="1108044"/>
    <lineage>
        <taxon>Bacteria</taxon>
        <taxon>Bacillati</taxon>
        <taxon>Actinomycetota</taxon>
        <taxon>Actinomycetes</taxon>
        <taxon>Mycobacteriales</taxon>
        <taxon>Gordoniaceae</taxon>
        <taxon>Gordonia</taxon>
    </lineage>
</organism>
<keyword evidence="3" id="KW-1185">Reference proteome</keyword>
<sequence>MSQVGERKRRVSSQVLETSLATAQPGTPDGAAKDALDQLGAAIDRLADLDLGTVSDGVLAELSSRTEQLARRTAAATDRTIVEASDRDLPFKLGYRDVRSFMSRHLHIGHAPERYRVIAATGTFHSVTGDTLEPRCPTLARHLTDGTVAPAHARAVLDVLEKIPHGTPIDTRIAAEIQMSDYATHFTPLEITNLGARLLAHLDPDGTITDDADRQRQRRLSLGRQNAQLMSRLTADLDPATRARLDVVLDAWAQPGMNNPADPDSPRGSLADADRDAVAAAVERDFRSVGQRNHDALSALLKLALETGALGKSHRGLPIQVIVKTTLRELQEGAGLAQTAAGALLPIKDLIEMAAGGAQQYLAVFDDHTSVPLYLGRSRRLASLGQRLASFAADGGEMCSAPGCTQPATRVEMHHAARDWAEGGLTNIDELAPACGIHNRMVGSRTGQYRTRIITQGPDAGRVAWRLNSRPDLPPNPEYVNRATDVASEFRDHLGRARTELFDTYTPTPPPPVPECPTTSTVEQQLHATLLPFAGRSNVHLSLSPGTIDFANAPPAA</sequence>
<evidence type="ECO:0000259" key="1">
    <source>
        <dbReference type="Pfam" id="PF02720"/>
    </source>
</evidence>